<reference evidence="2 3" key="1">
    <citation type="submission" date="2015-11" db="EMBL/GenBank/DDBJ databases">
        <title>Genomic analysis of 38 Legionella species identifies large and diverse effector repertoires.</title>
        <authorList>
            <person name="Burstein D."/>
            <person name="Amaro F."/>
            <person name="Zusman T."/>
            <person name="Lifshitz Z."/>
            <person name="Cohen O."/>
            <person name="Gilbert J.A."/>
            <person name="Pupko T."/>
            <person name="Shuman H.A."/>
            <person name="Segal G."/>
        </authorList>
    </citation>
    <scope>NUCLEOTIDE SEQUENCE [LARGE SCALE GENOMIC DNA]</scope>
    <source>
        <strain evidence="2 3">Mt.St.Helens-9</strain>
    </source>
</reference>
<dbReference type="OrthoDB" id="5652305at2"/>
<feature type="transmembrane region" description="Helical" evidence="1">
    <location>
        <begin position="31"/>
        <end position="49"/>
    </location>
</feature>
<comment type="caution">
    <text evidence="2">The sequence shown here is derived from an EMBL/GenBank/DDBJ whole genome shotgun (WGS) entry which is preliminary data.</text>
</comment>
<keyword evidence="1" id="KW-0812">Transmembrane</keyword>
<evidence type="ECO:0000256" key="1">
    <source>
        <dbReference type="SAM" id="Phobius"/>
    </source>
</evidence>
<protein>
    <submittedName>
        <fullName evidence="2">Type I secretion system LssZ</fullName>
    </submittedName>
</protein>
<dbReference type="RefSeq" id="WP_058484333.1">
    <property type="nucleotide sequence ID" value="NZ_CAAAII010000001.1"/>
</dbReference>
<keyword evidence="1" id="KW-1133">Transmembrane helix</keyword>
<proteinExistence type="predicted"/>
<evidence type="ECO:0000313" key="2">
    <source>
        <dbReference type="EMBL" id="KTD61814.1"/>
    </source>
</evidence>
<dbReference type="Proteomes" id="UP000054877">
    <property type="component" value="Unassembled WGS sequence"/>
</dbReference>
<keyword evidence="3" id="KW-1185">Reference proteome</keyword>
<feature type="transmembrane region" description="Helical" evidence="1">
    <location>
        <begin position="97"/>
        <end position="118"/>
    </location>
</feature>
<accession>A0A0W0YZ76</accession>
<dbReference type="PATRIC" id="fig|452.5.peg.2695"/>
<keyword evidence="1" id="KW-0472">Membrane</keyword>
<evidence type="ECO:0000313" key="3">
    <source>
        <dbReference type="Proteomes" id="UP000054877"/>
    </source>
</evidence>
<dbReference type="EMBL" id="LNYX01000031">
    <property type="protein sequence ID" value="KTD61814.1"/>
    <property type="molecule type" value="Genomic_DNA"/>
</dbReference>
<feature type="transmembrane region" description="Helical" evidence="1">
    <location>
        <begin position="61"/>
        <end position="85"/>
    </location>
</feature>
<feature type="transmembrane region" description="Helical" evidence="1">
    <location>
        <begin position="6"/>
        <end position="24"/>
    </location>
</feature>
<dbReference type="AlphaFoldDB" id="A0A0W0YZ76"/>
<sequence length="202" mass="23076">MYYYINYLQIIFPVLTVLLLVAGLFSRRKNLILAALWISLIVIIFQYQIANGEILGSYFNYGQATIYSINLAVLLTSLLYIILTLEADTISRSSRFIIGLFSATLVTGGFLLLFNIWFNAHFLADKKPDTPLLQVATFQKLDYCNYKYVFYKINNQGKIYYMCPNRYGLLPSQGLMEKAPLYVIKQLPSSGKRKAANTNNKS</sequence>
<name>A0A0W0YZ76_LEGSP</name>
<gene>
    <name evidence="2" type="ORF">Lspi_2444</name>
</gene>
<organism evidence="2 3">
    <name type="scientific">Legionella spiritensis</name>
    <dbReference type="NCBI Taxonomy" id="452"/>
    <lineage>
        <taxon>Bacteria</taxon>
        <taxon>Pseudomonadati</taxon>
        <taxon>Pseudomonadota</taxon>
        <taxon>Gammaproteobacteria</taxon>
        <taxon>Legionellales</taxon>
        <taxon>Legionellaceae</taxon>
        <taxon>Legionella</taxon>
    </lineage>
</organism>